<evidence type="ECO:0008006" key="5">
    <source>
        <dbReference type="Google" id="ProtNLM"/>
    </source>
</evidence>
<evidence type="ECO:0000313" key="3">
    <source>
        <dbReference type="EMBL" id="GGF90888.1"/>
    </source>
</evidence>
<dbReference type="EMBL" id="BMFO01000002">
    <property type="protein sequence ID" value="GGF90888.1"/>
    <property type="molecule type" value="Genomic_DNA"/>
</dbReference>
<feature type="coiled-coil region" evidence="1">
    <location>
        <begin position="487"/>
        <end position="514"/>
    </location>
</feature>
<proteinExistence type="predicted"/>
<keyword evidence="4" id="KW-1185">Reference proteome</keyword>
<gene>
    <name evidence="3" type="ORF">GCM10010960_11010</name>
</gene>
<dbReference type="AlphaFoldDB" id="A0A917CJK1"/>
<evidence type="ECO:0000256" key="1">
    <source>
        <dbReference type="SAM" id="Coils"/>
    </source>
</evidence>
<evidence type="ECO:0000256" key="2">
    <source>
        <dbReference type="SAM" id="MobiDB-lite"/>
    </source>
</evidence>
<sequence>MIDESGNLMPAAPFPGHDAVYASVQSASRSLLDRVMANAVAATDTFLYDICQQDQSGIGSPNLENLRLFRSVSQAIEHQYSRALDSGFAAFRRKLKSGDAPAVDLSLVDMDDIDDVVNAELVTEAVMRSSGDVINATAQRFCALLGLPSAEKASSPLSERKLAEYLRGALVGVQLPTKIRFMLFRNYESALIAALSSLLEEANEPMVKAGVLPHLATPRPTRRAEPPKPEAPAVAAEQRAHSERAAVPPEAAASTQRQRELGELSDLPIGSAEQALFLEICDYLHNWRPQHERAAAAHAGGFAAAGGSAPAPGSRHRLSKNETIALLSSMQRLLPEAVSSAMSASDASLSSSLKDAMLGNTRKIGLAPDAVEIDREDEDAVDLVGMLFDVLITERDFREEARQLMSRLVVPYAKAAVLDRRLFLTKAHPARRLLNALAEAIEGNQGDGPQERELLGKAEATVDSLVAGFNEDIAIFETLEQEMRAYLDQHRRRVDMAEKRAKEAQRGQERLENARMLAARELEARTGTAELPSVIQDFFSRYWTHHLSMIILREGEDSAAWGVALKLADDLISVLGWQPPEARVAAVQQLRLGIETVLSSSGVLSDSSSALIQKIAESAAHYQAPAKSAEQPATTAHSAASAGLHMAFDKSALDFDPRDVEYFKNLPVGAWLQMAVGNGGFAPIKLAWISPISARLMFVNRRGVRVLVVSVEELAEMKKHGKLIVHAEENVFEQTLDRVLHRLKADFS</sequence>
<organism evidence="3 4">
    <name type="scientific">Arenimonas maotaiensis</name>
    <dbReference type="NCBI Taxonomy" id="1446479"/>
    <lineage>
        <taxon>Bacteria</taxon>
        <taxon>Pseudomonadati</taxon>
        <taxon>Pseudomonadota</taxon>
        <taxon>Gammaproteobacteria</taxon>
        <taxon>Lysobacterales</taxon>
        <taxon>Lysobacteraceae</taxon>
        <taxon>Arenimonas</taxon>
    </lineage>
</organism>
<dbReference type="InterPro" id="IPR012434">
    <property type="entry name" value="DUF1631"/>
</dbReference>
<keyword evidence="1" id="KW-0175">Coiled coil</keyword>
<dbReference type="Proteomes" id="UP000632858">
    <property type="component" value="Unassembled WGS sequence"/>
</dbReference>
<reference evidence="3" key="2">
    <citation type="submission" date="2020-09" db="EMBL/GenBank/DDBJ databases">
        <authorList>
            <person name="Sun Q."/>
            <person name="Zhou Y."/>
        </authorList>
    </citation>
    <scope>NUCLEOTIDE SEQUENCE</scope>
    <source>
        <strain evidence="3">CGMCC 1.12726</strain>
    </source>
</reference>
<dbReference type="Pfam" id="PF07793">
    <property type="entry name" value="DUF1631"/>
    <property type="match status" value="1"/>
</dbReference>
<name>A0A917CJK1_9GAMM</name>
<protein>
    <recommendedName>
        <fullName evidence="5">DUF1631 domain-containing protein</fullName>
    </recommendedName>
</protein>
<accession>A0A917CJK1</accession>
<feature type="region of interest" description="Disordered" evidence="2">
    <location>
        <begin position="214"/>
        <end position="259"/>
    </location>
</feature>
<evidence type="ECO:0000313" key="4">
    <source>
        <dbReference type="Proteomes" id="UP000632858"/>
    </source>
</evidence>
<comment type="caution">
    <text evidence="3">The sequence shown here is derived from an EMBL/GenBank/DDBJ whole genome shotgun (WGS) entry which is preliminary data.</text>
</comment>
<reference evidence="3" key="1">
    <citation type="journal article" date="2014" name="Int. J. Syst. Evol. Microbiol.">
        <title>Complete genome sequence of Corynebacterium casei LMG S-19264T (=DSM 44701T), isolated from a smear-ripened cheese.</title>
        <authorList>
            <consortium name="US DOE Joint Genome Institute (JGI-PGF)"/>
            <person name="Walter F."/>
            <person name="Albersmeier A."/>
            <person name="Kalinowski J."/>
            <person name="Ruckert C."/>
        </authorList>
    </citation>
    <scope>NUCLEOTIDE SEQUENCE</scope>
    <source>
        <strain evidence="3">CGMCC 1.12726</strain>
    </source>
</reference>